<keyword evidence="4" id="KW-1185">Reference proteome</keyword>
<dbReference type="OrthoDB" id="1253990at2"/>
<evidence type="ECO:0000313" key="3">
    <source>
        <dbReference type="EMBL" id="TDP94536.1"/>
    </source>
</evidence>
<evidence type="ECO:0000313" key="4">
    <source>
        <dbReference type="Proteomes" id="UP000295601"/>
    </source>
</evidence>
<evidence type="ECO:0000256" key="1">
    <source>
        <dbReference type="SAM" id="MobiDB-lite"/>
    </source>
</evidence>
<evidence type="ECO:0000259" key="2">
    <source>
        <dbReference type="Pfam" id="PF02464"/>
    </source>
</evidence>
<dbReference type="AlphaFoldDB" id="A0A4R6S6V7"/>
<dbReference type="Pfam" id="PF02464">
    <property type="entry name" value="CinA"/>
    <property type="match status" value="1"/>
</dbReference>
<sequence length="204" mass="20682">MCGRGGTAVPAAETPERALASDGAPAPDRSPHELATQVIEQAAERGLRVAVAESLTGGALLSALVAVPGASRVVVGGVVAYNTALKHSLLGVEQELLSRRGPVDGTVAVQMARGVRRACALPAEGALESPEWDEPELGIATTGVAGPDPDPQTGQPAGTVWIGVSAGEHDTSFRLDTLRGDRSAIRTATVRAALEALLSAVNSA</sequence>
<proteinExistence type="predicted"/>
<reference evidence="3 4" key="1">
    <citation type="submission" date="2019-03" db="EMBL/GenBank/DDBJ databases">
        <title>Genomic analyses of the natural microbiome of Caenorhabditis elegans.</title>
        <authorList>
            <person name="Samuel B."/>
        </authorList>
    </citation>
    <scope>NUCLEOTIDE SEQUENCE [LARGE SCALE GENOMIC DNA]</scope>
    <source>
        <strain evidence="3 4">JUb18</strain>
    </source>
</reference>
<accession>A0A4R6S6V7</accession>
<name>A0A4R6S6V7_9MICO</name>
<dbReference type="InterPro" id="IPR008136">
    <property type="entry name" value="CinA_C"/>
</dbReference>
<dbReference type="SUPFAM" id="SSF142433">
    <property type="entry name" value="CinA-like"/>
    <property type="match status" value="1"/>
</dbReference>
<dbReference type="NCBIfam" id="TIGR00199">
    <property type="entry name" value="PncC_domain"/>
    <property type="match status" value="1"/>
</dbReference>
<protein>
    <submittedName>
        <fullName evidence="3">Competence/damage-inducible protein cinA</fullName>
    </submittedName>
</protein>
<feature type="domain" description="CinA C-terminal" evidence="2">
    <location>
        <begin position="33"/>
        <end position="199"/>
    </location>
</feature>
<dbReference type="EMBL" id="SNYA01000002">
    <property type="protein sequence ID" value="TDP94536.1"/>
    <property type="molecule type" value="Genomic_DNA"/>
</dbReference>
<dbReference type="Proteomes" id="UP000295601">
    <property type="component" value="Unassembled WGS sequence"/>
</dbReference>
<comment type="caution">
    <text evidence="3">The sequence shown here is derived from an EMBL/GenBank/DDBJ whole genome shotgun (WGS) entry which is preliminary data.</text>
</comment>
<dbReference type="Gene3D" id="3.90.950.20">
    <property type="entry name" value="CinA-like"/>
    <property type="match status" value="1"/>
</dbReference>
<gene>
    <name evidence="3" type="ORF">EDF62_0956</name>
</gene>
<organism evidence="3 4">
    <name type="scientific">Leucobacter luti</name>
    <dbReference type="NCBI Taxonomy" id="340320"/>
    <lineage>
        <taxon>Bacteria</taxon>
        <taxon>Bacillati</taxon>
        <taxon>Actinomycetota</taxon>
        <taxon>Actinomycetes</taxon>
        <taxon>Micrococcales</taxon>
        <taxon>Microbacteriaceae</taxon>
        <taxon>Leucobacter</taxon>
    </lineage>
</organism>
<dbReference type="InterPro" id="IPR036653">
    <property type="entry name" value="CinA-like_C"/>
</dbReference>
<feature type="region of interest" description="Disordered" evidence="1">
    <location>
        <begin position="1"/>
        <end position="30"/>
    </location>
</feature>